<keyword evidence="3" id="KW-0413">Isomerase</keyword>
<keyword evidence="4" id="KW-1185">Reference proteome</keyword>
<evidence type="ECO:0000259" key="2">
    <source>
        <dbReference type="PROSITE" id="PS51819"/>
    </source>
</evidence>
<name>A0ABU0S3D9_9ACTN</name>
<dbReference type="GO" id="GO:0016853">
    <property type="term" value="F:isomerase activity"/>
    <property type="evidence" value="ECO:0007669"/>
    <property type="project" value="UniProtKB-KW"/>
</dbReference>
<keyword evidence="3" id="KW-0456">Lyase</keyword>
<evidence type="ECO:0000313" key="3">
    <source>
        <dbReference type="EMBL" id="MDQ0937710.1"/>
    </source>
</evidence>
<dbReference type="InterPro" id="IPR029068">
    <property type="entry name" value="Glyas_Bleomycin-R_OHBP_Dase"/>
</dbReference>
<dbReference type="CDD" id="cd07247">
    <property type="entry name" value="SgaA_N_like"/>
    <property type="match status" value="2"/>
</dbReference>
<dbReference type="Proteomes" id="UP001223072">
    <property type="component" value="Unassembled WGS sequence"/>
</dbReference>
<dbReference type="GO" id="GO:0016829">
    <property type="term" value="F:lyase activity"/>
    <property type="evidence" value="ECO:0007669"/>
    <property type="project" value="UniProtKB-KW"/>
</dbReference>
<dbReference type="InterPro" id="IPR037523">
    <property type="entry name" value="VOC_core"/>
</dbReference>
<proteinExistence type="predicted"/>
<sequence>MTEARESAGRNSETHARHAPGTPCRVSLMVHGVTATQDFYGELFGWEFELGPQQLGWYVRALLDGQEVAGIGQLSPDHHLPVAWTPYLASDDVDLTAEMIRHSGGTVGVGPLDAADAGRLAIASDPMGAVFGIWQTAAHLGAGITGVPGTPAWNELVTRDSSSVAKFYKTLFGYEEQPVVSADFDYVTLHVEGRPVAGIHGVGNFLPRGRGPHWMTYFEVSDTDAAAVRLVDLGGHVVKPPHDSPHGRVATVADVEGAVFSLIQGAR</sequence>
<dbReference type="RefSeq" id="WP_307630902.1">
    <property type="nucleotide sequence ID" value="NZ_JAUSZS010000008.1"/>
</dbReference>
<dbReference type="PANTHER" id="PTHR33993">
    <property type="entry name" value="GLYOXALASE-RELATED"/>
    <property type="match status" value="1"/>
</dbReference>
<dbReference type="Pfam" id="PF18029">
    <property type="entry name" value="Glyoxalase_6"/>
    <property type="match status" value="1"/>
</dbReference>
<organism evidence="3 4">
    <name type="scientific">Streptomyces turgidiscabies</name>
    <dbReference type="NCBI Taxonomy" id="85558"/>
    <lineage>
        <taxon>Bacteria</taxon>
        <taxon>Bacillati</taxon>
        <taxon>Actinomycetota</taxon>
        <taxon>Actinomycetes</taxon>
        <taxon>Kitasatosporales</taxon>
        <taxon>Streptomycetaceae</taxon>
        <taxon>Streptomyces</taxon>
    </lineage>
</organism>
<dbReference type="EMBL" id="JAUSZS010000008">
    <property type="protein sequence ID" value="MDQ0937710.1"/>
    <property type="molecule type" value="Genomic_DNA"/>
</dbReference>
<protein>
    <submittedName>
        <fullName evidence="3">Enzyme related to lactoylglutathione lyase</fullName>
    </submittedName>
</protein>
<accession>A0ABU0S3D9</accession>
<dbReference type="InterPro" id="IPR052164">
    <property type="entry name" value="Anthracycline_SecMetBiosynth"/>
</dbReference>
<reference evidence="3 4" key="1">
    <citation type="submission" date="2023-07" db="EMBL/GenBank/DDBJ databases">
        <title>Comparative genomics of wheat-associated soil bacteria to identify genetic determinants of phenazine resistance.</title>
        <authorList>
            <person name="Mouncey N."/>
        </authorList>
    </citation>
    <scope>NUCLEOTIDE SEQUENCE [LARGE SCALE GENOMIC DNA]</scope>
    <source>
        <strain evidence="3 4">W2I16</strain>
    </source>
</reference>
<dbReference type="PANTHER" id="PTHR33993:SF10">
    <property type="entry name" value="CONSERVED PROTEIN"/>
    <property type="match status" value="1"/>
</dbReference>
<feature type="region of interest" description="Disordered" evidence="1">
    <location>
        <begin position="1"/>
        <end position="21"/>
    </location>
</feature>
<feature type="compositionally biased region" description="Basic and acidic residues" evidence="1">
    <location>
        <begin position="1"/>
        <end position="16"/>
    </location>
</feature>
<dbReference type="Gene3D" id="3.10.180.10">
    <property type="entry name" value="2,3-Dihydroxybiphenyl 1,2-Dioxygenase, domain 1"/>
    <property type="match status" value="2"/>
</dbReference>
<evidence type="ECO:0000313" key="4">
    <source>
        <dbReference type="Proteomes" id="UP001223072"/>
    </source>
</evidence>
<gene>
    <name evidence="3" type="ORF">QFZ49_007685</name>
</gene>
<evidence type="ECO:0000256" key="1">
    <source>
        <dbReference type="SAM" id="MobiDB-lite"/>
    </source>
</evidence>
<dbReference type="SUPFAM" id="SSF54593">
    <property type="entry name" value="Glyoxalase/Bleomycin resistance protein/Dihydroxybiphenyl dioxygenase"/>
    <property type="match status" value="2"/>
</dbReference>
<comment type="caution">
    <text evidence="3">The sequence shown here is derived from an EMBL/GenBank/DDBJ whole genome shotgun (WGS) entry which is preliminary data.</text>
</comment>
<dbReference type="InterPro" id="IPR041581">
    <property type="entry name" value="Glyoxalase_6"/>
</dbReference>
<feature type="domain" description="VOC" evidence="2">
    <location>
        <begin position="150"/>
        <end position="265"/>
    </location>
</feature>
<dbReference type="PROSITE" id="PS51819">
    <property type="entry name" value="VOC"/>
    <property type="match status" value="1"/>
</dbReference>